<dbReference type="SUPFAM" id="SSF56601">
    <property type="entry name" value="beta-lactamase/transpeptidase-like"/>
    <property type="match status" value="1"/>
</dbReference>
<dbReference type="Pfam" id="PF00144">
    <property type="entry name" value="Beta-lactamase"/>
    <property type="match status" value="1"/>
</dbReference>
<name>A0ABN2J894_9ACTN</name>
<accession>A0ABN2J894</accession>
<organism evidence="2 3">
    <name type="scientific">Fodinicola feengrottensis</name>
    <dbReference type="NCBI Taxonomy" id="435914"/>
    <lineage>
        <taxon>Bacteria</taxon>
        <taxon>Bacillati</taxon>
        <taxon>Actinomycetota</taxon>
        <taxon>Actinomycetes</taxon>
        <taxon>Mycobacteriales</taxon>
        <taxon>Fodinicola</taxon>
    </lineage>
</organism>
<gene>
    <name evidence="2" type="ORF">GCM10009765_80150</name>
</gene>
<dbReference type="InterPro" id="IPR001466">
    <property type="entry name" value="Beta-lactam-related"/>
</dbReference>
<dbReference type="PANTHER" id="PTHR43283:SF3">
    <property type="entry name" value="BETA-LACTAMASE FAMILY PROTEIN (AFU_ORTHOLOGUE AFUA_5G07500)"/>
    <property type="match status" value="1"/>
</dbReference>
<dbReference type="EMBL" id="BAAANY010000043">
    <property type="protein sequence ID" value="GAA1719771.1"/>
    <property type="molecule type" value="Genomic_DNA"/>
</dbReference>
<dbReference type="InterPro" id="IPR050789">
    <property type="entry name" value="Diverse_Enzym_Activities"/>
</dbReference>
<dbReference type="InterPro" id="IPR012338">
    <property type="entry name" value="Beta-lactam/transpept-like"/>
</dbReference>
<evidence type="ECO:0000259" key="1">
    <source>
        <dbReference type="Pfam" id="PF00144"/>
    </source>
</evidence>
<reference evidence="2 3" key="1">
    <citation type="journal article" date="2019" name="Int. J. Syst. Evol. Microbiol.">
        <title>The Global Catalogue of Microorganisms (GCM) 10K type strain sequencing project: providing services to taxonomists for standard genome sequencing and annotation.</title>
        <authorList>
            <consortium name="The Broad Institute Genomics Platform"/>
            <consortium name="The Broad Institute Genome Sequencing Center for Infectious Disease"/>
            <person name="Wu L."/>
            <person name="Ma J."/>
        </authorList>
    </citation>
    <scope>NUCLEOTIDE SEQUENCE [LARGE SCALE GENOMIC DNA]</scope>
    <source>
        <strain evidence="2 3">JCM 14718</strain>
    </source>
</reference>
<dbReference type="Proteomes" id="UP001500618">
    <property type="component" value="Unassembled WGS sequence"/>
</dbReference>
<dbReference type="RefSeq" id="WP_344315214.1">
    <property type="nucleotide sequence ID" value="NZ_BAAANY010000043.1"/>
</dbReference>
<protein>
    <recommendedName>
        <fullName evidence="1">Beta-lactamase-related domain-containing protein</fullName>
    </recommendedName>
</protein>
<evidence type="ECO:0000313" key="2">
    <source>
        <dbReference type="EMBL" id="GAA1719771.1"/>
    </source>
</evidence>
<comment type="caution">
    <text evidence="2">The sequence shown here is derived from an EMBL/GenBank/DDBJ whole genome shotgun (WGS) entry which is preliminary data.</text>
</comment>
<evidence type="ECO:0000313" key="3">
    <source>
        <dbReference type="Proteomes" id="UP001500618"/>
    </source>
</evidence>
<feature type="domain" description="Beta-lactamase-related" evidence="1">
    <location>
        <begin position="29"/>
        <end position="348"/>
    </location>
</feature>
<dbReference type="Gene3D" id="3.40.710.10">
    <property type="entry name" value="DD-peptidase/beta-lactamase superfamily"/>
    <property type="match status" value="1"/>
</dbReference>
<dbReference type="PANTHER" id="PTHR43283">
    <property type="entry name" value="BETA-LACTAMASE-RELATED"/>
    <property type="match status" value="1"/>
</dbReference>
<sequence>MKGIAEAVTGLERQLQQASELAGATGMPGVGGYLAGIYHAGQQRVICAGYANTAARIDMTQDTGFPLGSITKAMTTTLVMRYVERGEIDLDGAVTAYLPDLTLQTPGHVDTLRVRHLLNHTHGIDGTGLMPSAVRGRDAVKSYVDALAGCGTLFPVEQFVSYSNPGFSIAGRILEVVTGIPFTELLERELYEPVGMADSATSAEQAIMRRTAVGHTLDRRTGTIRPVDLFALPPSGAAAGSTAVVTIADLLAFARTHLANGRSPSGRRVLSAEFSALMRTVTHDMQTPNIPPIGYGWWLLQFGSTVAMWHIGGTPGCTSHLIVLPDYDFAFAAFGSGPGAPLRHERHTLWLLRDYLGLEVPVTVTFDAATSVDDAAKLAGYAGTYRTLQYRHDVRTVEGHLEHSVTFEPMDSDHARLGAYAGGPQPTKLAPVSNGIFAPADRPAESFTGPFGRMNLVSFHGTTPDGHPSHVGRALALARRDT</sequence>
<proteinExistence type="predicted"/>
<keyword evidence="3" id="KW-1185">Reference proteome</keyword>